<dbReference type="AlphaFoldDB" id="A0A3N1Y2B3"/>
<evidence type="ECO:0000256" key="1">
    <source>
        <dbReference type="SAM" id="Phobius"/>
    </source>
</evidence>
<name>A0A3N1Y2B3_9FIRM</name>
<keyword evidence="1" id="KW-0472">Membrane</keyword>
<keyword evidence="3" id="KW-1185">Reference proteome</keyword>
<keyword evidence="1" id="KW-0812">Transmembrane</keyword>
<accession>A0A3N1Y2B3</accession>
<evidence type="ECO:0000313" key="2">
    <source>
        <dbReference type="EMBL" id="ROR31397.1"/>
    </source>
</evidence>
<dbReference type="OrthoDB" id="2068485at2"/>
<dbReference type="EMBL" id="RJVG01000001">
    <property type="protein sequence ID" value="ROR31397.1"/>
    <property type="molecule type" value="Genomic_DNA"/>
</dbReference>
<dbReference type="RefSeq" id="WP_123607506.1">
    <property type="nucleotide sequence ID" value="NZ_RJVG01000001.1"/>
</dbReference>
<protein>
    <submittedName>
        <fullName evidence="2">Uncharacterized protein</fullName>
    </submittedName>
</protein>
<sequence length="100" mass="10651">MKILIDNDLNTTIIFNNMPVGIMQAKDVMVVDGGAVSGEGAMEGDPGMYGENIEGMQKDPLLASWPFVAGISLATIVLGLTIGILLAKKRIKKGIVLYED</sequence>
<proteinExistence type="predicted"/>
<comment type="caution">
    <text evidence="2">The sequence shown here is derived from an EMBL/GenBank/DDBJ whole genome shotgun (WGS) entry which is preliminary data.</text>
</comment>
<dbReference type="Proteomes" id="UP000273083">
    <property type="component" value="Unassembled WGS sequence"/>
</dbReference>
<gene>
    <name evidence="2" type="ORF">EDD66_10113</name>
</gene>
<organism evidence="2 3">
    <name type="scientific">Mobilisporobacter senegalensis</name>
    <dbReference type="NCBI Taxonomy" id="1329262"/>
    <lineage>
        <taxon>Bacteria</taxon>
        <taxon>Bacillati</taxon>
        <taxon>Bacillota</taxon>
        <taxon>Clostridia</taxon>
        <taxon>Lachnospirales</taxon>
        <taxon>Lachnospiraceae</taxon>
        <taxon>Mobilisporobacter</taxon>
    </lineage>
</organism>
<feature type="transmembrane region" description="Helical" evidence="1">
    <location>
        <begin position="65"/>
        <end position="87"/>
    </location>
</feature>
<keyword evidence="1" id="KW-1133">Transmembrane helix</keyword>
<reference evidence="2 3" key="1">
    <citation type="submission" date="2018-11" db="EMBL/GenBank/DDBJ databases">
        <title>Genomic Encyclopedia of Type Strains, Phase IV (KMG-IV): sequencing the most valuable type-strain genomes for metagenomic binning, comparative biology and taxonomic classification.</title>
        <authorList>
            <person name="Goeker M."/>
        </authorList>
    </citation>
    <scope>NUCLEOTIDE SEQUENCE [LARGE SCALE GENOMIC DNA]</scope>
    <source>
        <strain evidence="2 3">DSM 26537</strain>
    </source>
</reference>
<evidence type="ECO:0000313" key="3">
    <source>
        <dbReference type="Proteomes" id="UP000273083"/>
    </source>
</evidence>